<dbReference type="PROSITE" id="PS00606">
    <property type="entry name" value="KS3_1"/>
    <property type="match status" value="1"/>
</dbReference>
<dbReference type="GO" id="GO:0016491">
    <property type="term" value="F:oxidoreductase activity"/>
    <property type="evidence" value="ECO:0007669"/>
    <property type="project" value="UniProtKB-KW"/>
</dbReference>
<dbReference type="Gene3D" id="3.30.70.3290">
    <property type="match status" value="1"/>
</dbReference>
<evidence type="ECO:0000313" key="17">
    <source>
        <dbReference type="EMBL" id="KAK8773180.1"/>
    </source>
</evidence>
<keyword evidence="9" id="KW-0521">NADP</keyword>
<keyword evidence="10" id="KW-0560">Oxidoreductase</keyword>
<keyword evidence="12" id="KW-0443">Lipid metabolism</keyword>
<dbReference type="InterPro" id="IPR016039">
    <property type="entry name" value="Thiolase-like"/>
</dbReference>
<gene>
    <name evidence="17" type="ORF">V5799_012287</name>
</gene>
<dbReference type="GO" id="GO:0016787">
    <property type="term" value="F:hydrolase activity"/>
    <property type="evidence" value="ECO:0007669"/>
    <property type="project" value="UniProtKB-KW"/>
</dbReference>
<evidence type="ECO:0000256" key="13">
    <source>
        <dbReference type="ARBA" id="ARBA00023160"/>
    </source>
</evidence>
<evidence type="ECO:0000256" key="2">
    <source>
        <dbReference type="ARBA" id="ARBA00018769"/>
    </source>
</evidence>
<protein>
    <recommendedName>
        <fullName evidence="2">Fatty acid synthase</fullName>
        <ecNumber evidence="1">2.3.1.85</ecNumber>
    </recommendedName>
</protein>
<keyword evidence="8" id="KW-0276">Fatty acid metabolism</keyword>
<evidence type="ECO:0000313" key="18">
    <source>
        <dbReference type="Proteomes" id="UP001321473"/>
    </source>
</evidence>
<dbReference type="PROSITE" id="PS52004">
    <property type="entry name" value="KS3_2"/>
    <property type="match status" value="1"/>
</dbReference>
<keyword evidence="7" id="KW-0378">Hydrolase</keyword>
<keyword evidence="11" id="KW-0520">NAD</keyword>
<evidence type="ECO:0000256" key="15">
    <source>
        <dbReference type="ARBA" id="ARBA00044883"/>
    </source>
</evidence>
<keyword evidence="3" id="KW-0596">Phosphopantetheine</keyword>
<reference evidence="17 18" key="1">
    <citation type="journal article" date="2023" name="Arcadia Sci">
        <title>De novo assembly of a long-read Amblyomma americanum tick genome.</title>
        <authorList>
            <person name="Chou S."/>
            <person name="Poskanzer K.E."/>
            <person name="Rollins M."/>
            <person name="Thuy-Boun P.S."/>
        </authorList>
    </citation>
    <scope>NUCLEOTIDE SEQUENCE [LARGE SCALE GENOMIC DNA]</scope>
    <source>
        <strain evidence="17">F_SG_1</strain>
        <tissue evidence="17">Salivary glands</tissue>
    </source>
</reference>
<evidence type="ECO:0000256" key="8">
    <source>
        <dbReference type="ARBA" id="ARBA00022832"/>
    </source>
</evidence>
<comment type="caution">
    <text evidence="17">The sequence shown here is derived from an EMBL/GenBank/DDBJ whole genome shotgun (WGS) entry which is preliminary data.</text>
</comment>
<dbReference type="PANTHER" id="PTHR43775">
    <property type="entry name" value="FATTY ACID SYNTHASE"/>
    <property type="match status" value="1"/>
</dbReference>
<comment type="catalytic activity">
    <reaction evidence="15">
        <text>acetyl-CoA + n malonyl-CoA + 2n NADPH + 2n H(+) = a long-chain fatty acid + (n+1) CoA + n CO2 + 2n NADP(+).</text>
        <dbReference type="EC" id="2.3.1.85"/>
    </reaction>
</comment>
<evidence type="ECO:0000256" key="9">
    <source>
        <dbReference type="ARBA" id="ARBA00022857"/>
    </source>
</evidence>
<dbReference type="InterPro" id="IPR050091">
    <property type="entry name" value="PKS_NRPS_Biosynth_Enz"/>
</dbReference>
<dbReference type="Pfam" id="PF00109">
    <property type="entry name" value="ketoacyl-synt"/>
    <property type="match status" value="1"/>
</dbReference>
<dbReference type="CDD" id="cd00833">
    <property type="entry name" value="PKS"/>
    <property type="match status" value="1"/>
</dbReference>
<feature type="domain" description="Ketosynthase family 3 (KS3)" evidence="16">
    <location>
        <begin position="3"/>
        <end position="409"/>
    </location>
</feature>
<dbReference type="SUPFAM" id="SSF53901">
    <property type="entry name" value="Thiolase-like"/>
    <property type="match status" value="1"/>
</dbReference>
<keyword evidence="14" id="KW-0511">Multifunctional enzyme</keyword>
<dbReference type="EC" id="2.3.1.85" evidence="1"/>
<dbReference type="InterPro" id="IPR014031">
    <property type="entry name" value="Ketoacyl_synth_C"/>
</dbReference>
<keyword evidence="5" id="KW-0597">Phosphoprotein</keyword>
<proteinExistence type="predicted"/>
<name>A0AAQ4EET3_AMBAM</name>
<dbReference type="InterPro" id="IPR020841">
    <property type="entry name" value="PKS_Beta-ketoAc_synthase_dom"/>
</dbReference>
<keyword evidence="13" id="KW-0275">Fatty acid biosynthesis</keyword>
<dbReference type="GO" id="GO:0006633">
    <property type="term" value="P:fatty acid biosynthetic process"/>
    <property type="evidence" value="ECO:0007669"/>
    <property type="project" value="UniProtKB-KW"/>
</dbReference>
<dbReference type="InterPro" id="IPR016035">
    <property type="entry name" value="Acyl_Trfase/lysoPLipase"/>
</dbReference>
<dbReference type="InterPro" id="IPR014043">
    <property type="entry name" value="Acyl_transferase_dom"/>
</dbReference>
<evidence type="ECO:0000256" key="12">
    <source>
        <dbReference type="ARBA" id="ARBA00023098"/>
    </source>
</evidence>
<organism evidence="17 18">
    <name type="scientific">Amblyomma americanum</name>
    <name type="common">Lone star tick</name>
    <dbReference type="NCBI Taxonomy" id="6943"/>
    <lineage>
        <taxon>Eukaryota</taxon>
        <taxon>Metazoa</taxon>
        <taxon>Ecdysozoa</taxon>
        <taxon>Arthropoda</taxon>
        <taxon>Chelicerata</taxon>
        <taxon>Arachnida</taxon>
        <taxon>Acari</taxon>
        <taxon>Parasitiformes</taxon>
        <taxon>Ixodida</taxon>
        <taxon>Ixodoidea</taxon>
        <taxon>Ixodidae</taxon>
        <taxon>Amblyomminae</taxon>
        <taxon>Amblyomma</taxon>
    </lineage>
</organism>
<evidence type="ECO:0000256" key="11">
    <source>
        <dbReference type="ARBA" id="ARBA00023027"/>
    </source>
</evidence>
<evidence type="ECO:0000259" key="16">
    <source>
        <dbReference type="PROSITE" id="PS52004"/>
    </source>
</evidence>
<dbReference type="InterPro" id="IPR032821">
    <property type="entry name" value="PKS_assoc"/>
</dbReference>
<evidence type="ECO:0000256" key="3">
    <source>
        <dbReference type="ARBA" id="ARBA00022450"/>
    </source>
</evidence>
<dbReference type="Proteomes" id="UP001321473">
    <property type="component" value="Unassembled WGS sequence"/>
</dbReference>
<dbReference type="GO" id="GO:0004312">
    <property type="term" value="F:fatty acid synthase activity"/>
    <property type="evidence" value="ECO:0007669"/>
    <property type="project" value="UniProtKB-EC"/>
</dbReference>
<evidence type="ECO:0000256" key="14">
    <source>
        <dbReference type="ARBA" id="ARBA00023268"/>
    </source>
</evidence>
<evidence type="ECO:0000256" key="4">
    <source>
        <dbReference type="ARBA" id="ARBA00022516"/>
    </source>
</evidence>
<evidence type="ECO:0000256" key="10">
    <source>
        <dbReference type="ARBA" id="ARBA00023002"/>
    </source>
</evidence>
<dbReference type="SUPFAM" id="SSF52151">
    <property type="entry name" value="FabD/lysophospholipase-like"/>
    <property type="match status" value="1"/>
</dbReference>
<dbReference type="PANTHER" id="PTHR43775:SF7">
    <property type="entry name" value="FATTY ACID SYNTHASE"/>
    <property type="match status" value="1"/>
</dbReference>
<evidence type="ECO:0000256" key="7">
    <source>
        <dbReference type="ARBA" id="ARBA00022801"/>
    </source>
</evidence>
<dbReference type="InterPro" id="IPR014030">
    <property type="entry name" value="Ketoacyl_synth_N"/>
</dbReference>
<evidence type="ECO:0000256" key="1">
    <source>
        <dbReference type="ARBA" id="ARBA00012873"/>
    </source>
</evidence>
<dbReference type="Gene3D" id="3.40.47.10">
    <property type="match status" value="1"/>
</dbReference>
<dbReference type="GO" id="GO:0004315">
    <property type="term" value="F:3-oxoacyl-[acyl-carrier-protein] synthase activity"/>
    <property type="evidence" value="ECO:0007669"/>
    <property type="project" value="InterPro"/>
</dbReference>
<feature type="non-terminal residue" evidence="17">
    <location>
        <position position="632"/>
    </location>
</feature>
<evidence type="ECO:0000256" key="5">
    <source>
        <dbReference type="ARBA" id="ARBA00022553"/>
    </source>
</evidence>
<accession>A0AAQ4EET3</accession>
<keyword evidence="4" id="KW-0444">Lipid biosynthesis</keyword>
<dbReference type="Pfam" id="PF16197">
    <property type="entry name" value="KAsynt_C_assoc"/>
    <property type="match status" value="1"/>
</dbReference>
<keyword evidence="18" id="KW-1185">Reference proteome</keyword>
<dbReference type="InterPro" id="IPR018201">
    <property type="entry name" value="Ketoacyl_synth_AS"/>
</dbReference>
<dbReference type="AlphaFoldDB" id="A0AAQ4EET3"/>
<dbReference type="Pfam" id="PF02801">
    <property type="entry name" value="Ketoacyl-synt_C"/>
    <property type="match status" value="1"/>
</dbReference>
<sequence length="632" mass="68818">MSKEEFVITGFSAHFPQADHLVEFKEKLFAGVDLVTDDEARWPRGHLGTPERMGKIRDLTKFDAQFFGVNPKQAHLMDPQMRLLLETTYEAIVDAGYDPETLRGRNVGVFIGSFYVESEEAFSVDTDKIDGYAVLGSARALFSNRISYTFDFKGPSVTVDTACSSTMIALNHALLALRSGQCDAAIVGGSLICLKPATTLSILRIGMLSPDGKCKSFDANANGYARSETVGVFLIQRSSEARRIYAKLVHVKANVDGYKTEGVTVPSGEVQEKLLREVYAEAKVDPLKVGYVEAHGTGTAVGDPQEIAAFRNVFCGAGRQTPLKIGAVKSNMGHSEAASGVCCVAKVILAMETGIIPANLHFQKANPNIPSLLDGSVEVVNQATPFPGGPVGIHSTGFGGANAHAILEANPRPHVDDLPRKKSELPRLILVAGRSKESLEPSTKQFPYRSYCLVPVDGSGKAAAKATAEEVPLEKRPLWFVFSGVGSQWSAMASQMMRFDVFARSMHHSHELLKDFGINLIDVVTKKTTDKNTMASILTSITAVQKPRFWGLGEYLHHKRTAVKVLPEPQPRSPHWVCSSIPESRWLEPLAHMCSAEYHVNNVLSPVLFKEALQHVPKGAVVIDIGPHCLML</sequence>
<dbReference type="EMBL" id="JARKHS020017262">
    <property type="protein sequence ID" value="KAK8773180.1"/>
    <property type="molecule type" value="Genomic_DNA"/>
</dbReference>
<dbReference type="InterPro" id="IPR001227">
    <property type="entry name" value="Ac_transferase_dom_sf"/>
</dbReference>
<dbReference type="SMART" id="SM00825">
    <property type="entry name" value="PKS_KS"/>
    <property type="match status" value="1"/>
</dbReference>
<dbReference type="Pfam" id="PF00698">
    <property type="entry name" value="Acyl_transf_1"/>
    <property type="match status" value="2"/>
</dbReference>
<keyword evidence="6" id="KW-0808">Transferase</keyword>
<dbReference type="Gene3D" id="3.40.366.10">
    <property type="entry name" value="Malonyl-Coenzyme A Acyl Carrier Protein, domain 2"/>
    <property type="match status" value="2"/>
</dbReference>
<evidence type="ECO:0000256" key="6">
    <source>
        <dbReference type="ARBA" id="ARBA00022679"/>
    </source>
</evidence>